<dbReference type="GO" id="GO:0045039">
    <property type="term" value="P:protein insertion into mitochondrial inner membrane"/>
    <property type="evidence" value="ECO:0007669"/>
    <property type="project" value="TreeGrafter"/>
</dbReference>
<dbReference type="Pfam" id="PF02953">
    <property type="entry name" value="zf-Tim10_DDP"/>
    <property type="match status" value="1"/>
</dbReference>
<evidence type="ECO:0000256" key="5">
    <source>
        <dbReference type="ARBA" id="ARBA00022927"/>
    </source>
</evidence>
<evidence type="ECO:0000256" key="6">
    <source>
        <dbReference type="ARBA" id="ARBA00023010"/>
    </source>
</evidence>
<keyword evidence="13" id="KW-1185">Reference proteome</keyword>
<keyword evidence="10" id="KW-0999">Mitochondrion inner membrane</keyword>
<evidence type="ECO:0000313" key="13">
    <source>
        <dbReference type="Proteomes" id="UP000887565"/>
    </source>
</evidence>
<evidence type="ECO:0000256" key="9">
    <source>
        <dbReference type="ARBA" id="ARBA00025311"/>
    </source>
</evidence>
<dbReference type="Gene3D" id="1.10.287.810">
    <property type="entry name" value="Mitochondrial import inner membrane translocase subunit tim13 like domains"/>
    <property type="match status" value="1"/>
</dbReference>
<dbReference type="PANTHER" id="PTHR11038">
    <property type="entry name" value="MITOCHONDRIAL IMPORT INNER MEMBRANE TRANSLOCASE SUBUNIT TIM10"/>
    <property type="match status" value="1"/>
</dbReference>
<dbReference type="PANTHER" id="PTHR11038:SF16">
    <property type="entry name" value="MITOCHONDRIAL IMPORT INNER MEMBRANE TRANSLOCASE SUBUNIT TIM10"/>
    <property type="match status" value="1"/>
</dbReference>
<keyword evidence="5 10" id="KW-0653">Protein transport</keyword>
<evidence type="ECO:0000256" key="7">
    <source>
        <dbReference type="ARBA" id="ARBA00023128"/>
    </source>
</evidence>
<dbReference type="AlphaFoldDB" id="A0A915KEL1"/>
<proteinExistence type="inferred from homology"/>
<name>A0A915KEL1_ROMCU</name>
<evidence type="ECO:0000256" key="3">
    <source>
        <dbReference type="ARBA" id="ARBA00022723"/>
    </source>
</evidence>
<dbReference type="WBParaSite" id="nRc.2.0.1.t36471-RA">
    <property type="protein sequence ID" value="nRc.2.0.1.t36471-RA"/>
    <property type="gene ID" value="nRc.2.0.1.g36471"/>
</dbReference>
<comment type="function">
    <text evidence="10">Mitochondrial intermembrane chaperone that participates in the import and insertion of some multi-pass transmembrane proteins into the mitochondrial inner membrane. Also required for the transfer of beta-barrel precursors from the TOM complex to the sorting and assembly machinery (SAM complex) of the outer membrane. Acts as a chaperone-like protein that protects the hydrophobic precursors from aggregation and guide them through the mitochondrial intermembrane space.</text>
</comment>
<sequence>MSDTCKNKCISSDYKEGDLKKGEAVCVDRCVAKYLQVHEDLGKRLSQMTQQDEQTMQKLQHQNPLS</sequence>
<evidence type="ECO:0000256" key="8">
    <source>
        <dbReference type="ARBA" id="ARBA00023157"/>
    </source>
</evidence>
<dbReference type="GO" id="GO:0015031">
    <property type="term" value="P:protein transport"/>
    <property type="evidence" value="ECO:0007669"/>
    <property type="project" value="UniProtKB-KW"/>
</dbReference>
<dbReference type="OMA" id="ESCYSKC"/>
<dbReference type="GO" id="GO:0005743">
    <property type="term" value="C:mitochondrial inner membrane"/>
    <property type="evidence" value="ECO:0007669"/>
    <property type="project" value="UniProtKB-SubCell"/>
</dbReference>
<keyword evidence="2 10" id="KW-0813">Transport</keyword>
<keyword evidence="6 10" id="KW-0811">Translocation</keyword>
<dbReference type="Proteomes" id="UP000887565">
    <property type="component" value="Unplaced"/>
</dbReference>
<keyword evidence="3" id="KW-0479">Metal-binding</keyword>
<comment type="function">
    <text evidence="9">Mitochondrial intermembrane chaperone that participates in the import and insertion of multi-pass transmembrane proteins into the mitochondrial inner membrane. May also be required for the transfer of beta-barrel precursors from the TOM complex to the sorting and assembly machinery (SAM complex) of the outer membrane. Acts as a chaperone-like protein that protects the hydrophobic precursors from aggregation and guide them through the mitochondrial intermembrane space.</text>
</comment>
<evidence type="ECO:0000256" key="4">
    <source>
        <dbReference type="ARBA" id="ARBA00022833"/>
    </source>
</evidence>
<comment type="domain">
    <text evidence="10">The twin CX3C motif contains 4 conserved Cys residues that form 2 disulfide bonds in the mitochondrial intermembrane space.</text>
</comment>
<dbReference type="InterPro" id="IPR004217">
    <property type="entry name" value="Tim10-like"/>
</dbReference>
<dbReference type="GO" id="GO:0046872">
    <property type="term" value="F:metal ion binding"/>
    <property type="evidence" value="ECO:0007669"/>
    <property type="project" value="UniProtKB-KW"/>
</dbReference>
<comment type="similarity">
    <text evidence="1 10">Belongs to the small Tim family.</text>
</comment>
<evidence type="ECO:0000256" key="1">
    <source>
        <dbReference type="ARBA" id="ARBA00006720"/>
    </source>
</evidence>
<comment type="subunit">
    <text evidence="10">Heterohexamer.</text>
</comment>
<keyword evidence="10" id="KW-0472">Membrane</keyword>
<organism evidence="13 14">
    <name type="scientific">Romanomermis culicivorax</name>
    <name type="common">Nematode worm</name>
    <dbReference type="NCBI Taxonomy" id="13658"/>
    <lineage>
        <taxon>Eukaryota</taxon>
        <taxon>Metazoa</taxon>
        <taxon>Ecdysozoa</taxon>
        <taxon>Nematoda</taxon>
        <taxon>Enoplea</taxon>
        <taxon>Dorylaimia</taxon>
        <taxon>Mermithida</taxon>
        <taxon>Mermithoidea</taxon>
        <taxon>Mermithidae</taxon>
        <taxon>Romanomermis</taxon>
    </lineage>
</organism>
<protein>
    <recommendedName>
        <fullName evidence="10">Mitochondrial import inner membrane translocase subunit</fullName>
    </recommendedName>
</protein>
<dbReference type="InterPro" id="IPR035427">
    <property type="entry name" value="Tim10-like_dom_sf"/>
</dbReference>
<keyword evidence="8 10" id="KW-1015">Disulfide bond</keyword>
<dbReference type="SUPFAM" id="SSF144122">
    <property type="entry name" value="Tim10-like"/>
    <property type="match status" value="1"/>
</dbReference>
<accession>A0A915KEL1</accession>
<evidence type="ECO:0000256" key="2">
    <source>
        <dbReference type="ARBA" id="ARBA00022448"/>
    </source>
</evidence>
<keyword evidence="7 10" id="KW-0496">Mitochondrion</keyword>
<evidence type="ECO:0000259" key="12">
    <source>
        <dbReference type="Pfam" id="PF02953"/>
    </source>
</evidence>
<comment type="subcellular location">
    <subcellularLocation>
        <location evidence="10">Mitochondrion inner membrane</location>
        <topology evidence="10">Peripheral membrane protein</topology>
        <orientation evidence="10">Intermembrane side</orientation>
    </subcellularLocation>
</comment>
<evidence type="ECO:0000256" key="10">
    <source>
        <dbReference type="RuleBase" id="RU367043"/>
    </source>
</evidence>
<feature type="domain" description="Tim10-like" evidence="12">
    <location>
        <begin position="1"/>
        <end position="46"/>
    </location>
</feature>
<evidence type="ECO:0000256" key="11">
    <source>
        <dbReference type="SAM" id="MobiDB-lite"/>
    </source>
</evidence>
<keyword evidence="4" id="KW-0862">Zinc</keyword>
<evidence type="ECO:0000313" key="14">
    <source>
        <dbReference type="WBParaSite" id="nRc.2.0.1.t36471-RA"/>
    </source>
</evidence>
<keyword evidence="10" id="KW-0143">Chaperone</keyword>
<feature type="region of interest" description="Disordered" evidence="11">
    <location>
        <begin position="47"/>
        <end position="66"/>
    </location>
</feature>
<reference evidence="14" key="1">
    <citation type="submission" date="2022-11" db="UniProtKB">
        <authorList>
            <consortium name="WormBaseParasite"/>
        </authorList>
    </citation>
    <scope>IDENTIFICATION</scope>
</reference>